<evidence type="ECO:0000256" key="5">
    <source>
        <dbReference type="SAM" id="Phobius"/>
    </source>
</evidence>
<evidence type="ECO:0000313" key="8">
    <source>
        <dbReference type="EMBL" id="MBB4725465.1"/>
    </source>
</evidence>
<dbReference type="PANTHER" id="PTHR43531:SF14">
    <property type="entry name" value="METHYL-ACCEPTING CHEMOTAXIS PROTEIN I-RELATED"/>
    <property type="match status" value="1"/>
</dbReference>
<dbReference type="Pfam" id="PF18947">
    <property type="entry name" value="HAMP_2"/>
    <property type="match status" value="1"/>
</dbReference>
<evidence type="ECO:0000256" key="2">
    <source>
        <dbReference type="ARBA" id="ARBA00023224"/>
    </source>
</evidence>
<dbReference type="CDD" id="cd19411">
    <property type="entry name" value="MCP2201-like_sensor"/>
    <property type="match status" value="1"/>
</dbReference>
<dbReference type="FunFam" id="1.10.287.950:FF:000002">
    <property type="entry name" value="Methyl-accepting chemotaxis protein"/>
    <property type="match status" value="1"/>
</dbReference>
<keyword evidence="5" id="KW-1133">Transmembrane helix</keyword>
<dbReference type="FunFam" id="1.20.120.1530:FF:000004">
    <property type="entry name" value="Methyl-accepting chemotaxis protein"/>
    <property type="match status" value="1"/>
</dbReference>
<evidence type="ECO:0000259" key="6">
    <source>
        <dbReference type="PROSITE" id="PS50111"/>
    </source>
</evidence>
<dbReference type="InterPro" id="IPR003660">
    <property type="entry name" value="HAMP_dom"/>
</dbReference>
<gene>
    <name evidence="8" type="ORF">FHY32_003867</name>
</gene>
<evidence type="ECO:0000313" key="9">
    <source>
        <dbReference type="Proteomes" id="UP000576603"/>
    </source>
</evidence>
<feature type="domain" description="HAMP" evidence="7">
    <location>
        <begin position="517"/>
        <end position="563"/>
    </location>
</feature>
<dbReference type="PROSITE" id="PS50885">
    <property type="entry name" value="HAMP"/>
    <property type="match status" value="2"/>
</dbReference>
<dbReference type="Pfam" id="PF00672">
    <property type="entry name" value="HAMP"/>
    <property type="match status" value="1"/>
</dbReference>
<dbReference type="InterPro" id="IPR024478">
    <property type="entry name" value="HlyB_4HB_MCP"/>
</dbReference>
<dbReference type="CDD" id="cd17527">
    <property type="entry name" value="HAMP_II"/>
    <property type="match status" value="1"/>
</dbReference>
<dbReference type="Gene3D" id="1.10.287.950">
    <property type="entry name" value="Methyl-accepting chemotaxis protein"/>
    <property type="match status" value="1"/>
</dbReference>
<evidence type="ECO:0000256" key="1">
    <source>
        <dbReference type="ARBA" id="ARBA00022481"/>
    </source>
</evidence>
<dbReference type="SUPFAM" id="SSF158472">
    <property type="entry name" value="HAMP domain-like"/>
    <property type="match status" value="1"/>
</dbReference>
<keyword evidence="8" id="KW-0675">Receptor</keyword>
<dbReference type="GO" id="GO:0007165">
    <property type="term" value="P:signal transduction"/>
    <property type="evidence" value="ECO:0007669"/>
    <property type="project" value="UniProtKB-KW"/>
</dbReference>
<dbReference type="PANTHER" id="PTHR43531">
    <property type="entry name" value="PROTEIN ICFG"/>
    <property type="match status" value="1"/>
</dbReference>
<keyword evidence="5" id="KW-0472">Membrane</keyword>
<dbReference type="GO" id="GO:0005886">
    <property type="term" value="C:plasma membrane"/>
    <property type="evidence" value="ECO:0007669"/>
    <property type="project" value="TreeGrafter"/>
</dbReference>
<dbReference type="InterPro" id="IPR051310">
    <property type="entry name" value="MCP_chemotaxis"/>
</dbReference>
<feature type="domain" description="Methyl-accepting transducer" evidence="6">
    <location>
        <begin position="568"/>
        <end position="797"/>
    </location>
</feature>
<dbReference type="Proteomes" id="UP000576603">
    <property type="component" value="Unassembled WGS sequence"/>
</dbReference>
<keyword evidence="1" id="KW-0488">Methylation</keyword>
<dbReference type="Pfam" id="PF00015">
    <property type="entry name" value="MCPsignal"/>
    <property type="match status" value="1"/>
</dbReference>
<reference evidence="8 9" key="1">
    <citation type="submission" date="2020-08" db="EMBL/GenBank/DDBJ databases">
        <title>Studying the diversity of plant-associated saprophytic bacteria and their role in host health and plant-pathogen interactions.</title>
        <authorList>
            <person name="Potnis N."/>
        </authorList>
    </citation>
    <scope>NUCLEOTIDE SEQUENCE [LARGE SCALE GENOMIC DNA]</scope>
    <source>
        <strain evidence="8 9">CFBP 7922</strain>
    </source>
</reference>
<dbReference type="SUPFAM" id="SSF58104">
    <property type="entry name" value="Methyl-accepting chemotaxis protein (MCP) signaling domain"/>
    <property type="match status" value="1"/>
</dbReference>
<feature type="transmembrane region" description="Helical" evidence="5">
    <location>
        <begin position="309"/>
        <end position="328"/>
    </location>
</feature>
<dbReference type="Gene3D" id="1.20.120.1530">
    <property type="match status" value="2"/>
</dbReference>
<feature type="transmembrane region" description="Helical" evidence="5">
    <location>
        <begin position="130"/>
        <end position="149"/>
    </location>
</feature>
<accession>A0AAW3UAH8</accession>
<evidence type="ECO:0000259" key="7">
    <source>
        <dbReference type="PROSITE" id="PS50885"/>
    </source>
</evidence>
<evidence type="ECO:0000256" key="3">
    <source>
        <dbReference type="ARBA" id="ARBA00029447"/>
    </source>
</evidence>
<dbReference type="PROSITE" id="PS50111">
    <property type="entry name" value="CHEMOTAXIS_TRANSDUC_2"/>
    <property type="match status" value="1"/>
</dbReference>
<dbReference type="SMART" id="SM00304">
    <property type="entry name" value="HAMP"/>
    <property type="match status" value="2"/>
</dbReference>
<name>A0AAW3UAH8_XANEU</name>
<dbReference type="EMBL" id="JACHNL010000010">
    <property type="protein sequence ID" value="MBB4725465.1"/>
    <property type="molecule type" value="Genomic_DNA"/>
</dbReference>
<dbReference type="InterPro" id="IPR047347">
    <property type="entry name" value="YvaQ-like_sensor"/>
</dbReference>
<comment type="caution">
    <text evidence="8">The sequence shown here is derived from an EMBL/GenBank/DDBJ whole genome shotgun (WGS) entry which is preliminary data.</text>
</comment>
<organism evidence="8 9">
    <name type="scientific">Xanthomonas euvesicatoria</name>
    <dbReference type="NCBI Taxonomy" id="456327"/>
    <lineage>
        <taxon>Bacteria</taxon>
        <taxon>Pseudomonadati</taxon>
        <taxon>Pseudomonadota</taxon>
        <taxon>Gammaproteobacteria</taxon>
        <taxon>Lysobacterales</taxon>
        <taxon>Lysobacteraceae</taxon>
        <taxon>Xanthomonas</taxon>
    </lineage>
</organism>
<feature type="domain" description="HAMP" evidence="7">
    <location>
        <begin position="330"/>
        <end position="382"/>
    </location>
</feature>
<keyword evidence="2 4" id="KW-0807">Transducer</keyword>
<dbReference type="PRINTS" id="PR00260">
    <property type="entry name" value="CHEMTRNSDUCR"/>
</dbReference>
<sequence>MAAVIEAALSKRGFYFGATSKSRLFSTIKYSINIKFIIELVLNCRARINDDSPQSKLRQNKNLFHKPNLSYIFFDIEVFSRCSQAPLLGIARRQTALDWRFRIACFYRATLARNLVMTSLLQRYNVGPRLAAAFAVLIVLSGLIALIGYRGLSSARALVDDIVHKNMVKIRLSNDMMNANNVIATQIRNIVLPTTDEQNRQFVATFQQARADYVKAREALYAMPATEKGQAIRNEIDRRRAQVKALNDKVVALSQDGHKDEALTLLLNEASPALQGWQDTISENINLQDKQAADASALAFKSMDDSRKLLIGGSLLVVLLSGALGLLITRSLTQPLSRATRAAESIAGGQLDNDVDTQFNDEAGRLLKAMSKMQQQLRNLLSAQTDMARRHDEGQISYRIDAEAFPGEYGRMASDTNNLVASHIAVKLKLAQIMGRYAIGDLSEDMDKLPGEKAVLTDTMAQVKFNLSAMNTEIKHLATSAANGDFSARGDAERFQYDFRVMVDSLNTLMSTADGNLQSLSGLLQSIAAGDLTARMSGEFHGVFAQMRDDANATATQLAEIVSGIKASATSIRGAASEIAAGNQDLSQRTEQQAANLEETAASMEELTSTVKQNAESARQANQLAIGAASVASQGGEIVSKVVGTMSGIEASSKKIADIISVIDGIAFQTNILALNAAVEAARAGEQGRGFAVVASEVRTLAQRSSGAAKEIKDLIDDSVQRVAEGSVLVNSAGTTMGEIVASVQRVTDIMGEISAASQEQSAGIEQVNQTVTSMDETTQQNAALVEEATAAARAMEEQAQQLTEAVALFRLSADMETVTRTAPAVRQIAAKRPVAVSKPAIKPPVARPTARAAVASVANDASNWAEF</sequence>
<dbReference type="GO" id="GO:0004888">
    <property type="term" value="F:transmembrane signaling receptor activity"/>
    <property type="evidence" value="ECO:0007669"/>
    <property type="project" value="InterPro"/>
</dbReference>
<dbReference type="Pfam" id="PF12729">
    <property type="entry name" value="4HB_MCP_1"/>
    <property type="match status" value="1"/>
</dbReference>
<evidence type="ECO:0000256" key="4">
    <source>
        <dbReference type="PROSITE-ProRule" id="PRU00284"/>
    </source>
</evidence>
<dbReference type="CDD" id="cd06225">
    <property type="entry name" value="HAMP"/>
    <property type="match status" value="1"/>
</dbReference>
<dbReference type="FunFam" id="1.20.120.1530:FF:000005">
    <property type="entry name" value="Methyl-accepting chemotaxis protein"/>
    <property type="match status" value="1"/>
</dbReference>
<keyword evidence="5" id="KW-0812">Transmembrane</keyword>
<dbReference type="AlphaFoldDB" id="A0AAW3UAH8"/>
<dbReference type="InterPro" id="IPR004090">
    <property type="entry name" value="Chemotax_Me-accpt_rcpt"/>
</dbReference>
<dbReference type="Pfam" id="PF18575">
    <property type="entry name" value="HAMP_N3"/>
    <property type="match status" value="1"/>
</dbReference>
<dbReference type="InterPro" id="IPR041395">
    <property type="entry name" value="McpB_HAMP_3rd"/>
</dbReference>
<dbReference type="SMART" id="SM00283">
    <property type="entry name" value="MA"/>
    <property type="match status" value="1"/>
</dbReference>
<dbReference type="GO" id="GO:0006935">
    <property type="term" value="P:chemotaxis"/>
    <property type="evidence" value="ECO:0007669"/>
    <property type="project" value="UniProtKB-KW"/>
</dbReference>
<proteinExistence type="inferred from homology"/>
<dbReference type="InterPro" id="IPR004089">
    <property type="entry name" value="MCPsignal_dom"/>
</dbReference>
<protein>
    <submittedName>
        <fullName evidence="8">Methyl-accepting chemotaxis protein-1 (Serine sensor receptor)</fullName>
    </submittedName>
</protein>
<comment type="similarity">
    <text evidence="3">Belongs to the methyl-accepting chemotaxis (MCP) protein family.</text>
</comment>
<dbReference type="CDD" id="cd11386">
    <property type="entry name" value="MCP_signal"/>
    <property type="match status" value="1"/>
</dbReference>